<evidence type="ECO:0000259" key="9">
    <source>
        <dbReference type="PROSITE" id="PS50102"/>
    </source>
</evidence>
<comment type="function">
    <text evidence="7">Component of the eukaryotic translation initiation factor 3 (eIF-3) complex, which is involved in protein synthesis and, together with other initiation factors, stimulates binding of mRNA and methionyl-tRNAi to the 40S ribosome.</text>
</comment>
<evidence type="ECO:0000256" key="3">
    <source>
        <dbReference type="ARBA" id="ARBA00022540"/>
    </source>
</evidence>
<evidence type="ECO:0000256" key="4">
    <source>
        <dbReference type="ARBA" id="ARBA00022884"/>
    </source>
</evidence>
<dbReference type="PANTHER" id="PTHR14068">
    <property type="entry name" value="EUKARYOTIC TRANSLATION INITIATION FACTOR 3 EIF3 -RELATED"/>
    <property type="match status" value="1"/>
</dbReference>
<reference evidence="10" key="1">
    <citation type="submission" date="2021-02" db="EMBL/GenBank/DDBJ databases">
        <title>First Annotated Genome of the Yellow-green Alga Tribonema minus.</title>
        <authorList>
            <person name="Mahan K.M."/>
        </authorList>
    </citation>
    <scope>NUCLEOTIDE SEQUENCE</scope>
    <source>
        <strain evidence="10">UTEX B ZZ1240</strain>
    </source>
</reference>
<accession>A0A835YNH6</accession>
<dbReference type="EMBL" id="JAFCMP010000514">
    <property type="protein sequence ID" value="KAG5178681.1"/>
    <property type="molecule type" value="Genomic_DNA"/>
</dbReference>
<name>A0A835YNH6_9STRA</name>
<keyword evidence="2 6" id="KW-0963">Cytoplasm</keyword>
<evidence type="ECO:0000256" key="7">
    <source>
        <dbReference type="PIRNR" id="PIRNR036424"/>
    </source>
</evidence>
<dbReference type="GO" id="GO:0001732">
    <property type="term" value="P:formation of cytoplasmic translation initiation complex"/>
    <property type="evidence" value="ECO:0007669"/>
    <property type="project" value="UniProtKB-UniRule"/>
</dbReference>
<evidence type="ECO:0000256" key="2">
    <source>
        <dbReference type="ARBA" id="ARBA00022490"/>
    </source>
</evidence>
<dbReference type="InterPro" id="IPR013979">
    <property type="entry name" value="TIF_beta_prop-like"/>
</dbReference>
<evidence type="ECO:0000256" key="6">
    <source>
        <dbReference type="HAMAP-Rule" id="MF_03001"/>
    </source>
</evidence>
<keyword evidence="4 6" id="KW-0694">RNA-binding</keyword>
<evidence type="ECO:0000256" key="1">
    <source>
        <dbReference type="ARBA" id="ARBA00004496"/>
    </source>
</evidence>
<dbReference type="Pfam" id="PF08662">
    <property type="entry name" value="eIF2A"/>
    <property type="match status" value="1"/>
</dbReference>
<feature type="compositionally biased region" description="Acidic residues" evidence="8">
    <location>
        <begin position="1"/>
        <end position="28"/>
    </location>
</feature>
<comment type="function">
    <text evidence="6">RNA-binding component of the eukaryotic translation initiation factor 3 (eIF-3) complex, which is involved in protein synthesis of a specialized repertoire of mRNAs and, together with other initiation factors, stimulates binding of mRNA and methionyl-tRNAi to the 40S ribosome. The eIF-3 complex specifically targets and initiates translation of a subset of mRNAs involved in cell proliferation.</text>
</comment>
<dbReference type="InterPro" id="IPR035979">
    <property type="entry name" value="RBD_domain_sf"/>
</dbReference>
<proteinExistence type="inferred from homology"/>
<dbReference type="GO" id="GO:0016282">
    <property type="term" value="C:eukaryotic 43S preinitiation complex"/>
    <property type="evidence" value="ECO:0007669"/>
    <property type="project" value="UniProtKB-UniRule"/>
</dbReference>
<dbReference type="GO" id="GO:0005852">
    <property type="term" value="C:eukaryotic translation initiation factor 3 complex"/>
    <property type="evidence" value="ECO:0007669"/>
    <property type="project" value="UniProtKB-UniRule"/>
</dbReference>
<comment type="subunit">
    <text evidence="6 7">Component of the eukaryotic translation initiation factor 3 (eIF-3) complex.</text>
</comment>
<evidence type="ECO:0000256" key="8">
    <source>
        <dbReference type="SAM" id="MobiDB-lite"/>
    </source>
</evidence>
<protein>
    <recommendedName>
        <fullName evidence="6 7">Eukaryotic translation initiation factor 3 subunit B</fullName>
        <shortName evidence="6 7">eIF3b</shortName>
    </recommendedName>
    <alternativeName>
        <fullName evidence="6">Eukaryotic translation initiation factor 3 subunit 9</fullName>
    </alternativeName>
</protein>
<dbReference type="InterPro" id="IPR000504">
    <property type="entry name" value="RRM_dom"/>
</dbReference>
<comment type="similarity">
    <text evidence="6 7">Belongs to the eIF-3 subunit B family.</text>
</comment>
<dbReference type="InterPro" id="IPR034363">
    <property type="entry name" value="eIF3B_RRM"/>
</dbReference>
<dbReference type="AlphaFoldDB" id="A0A835YNH6"/>
<dbReference type="OrthoDB" id="10250414at2759"/>
<dbReference type="InterPro" id="IPR011400">
    <property type="entry name" value="EIF3B"/>
</dbReference>
<evidence type="ECO:0000313" key="10">
    <source>
        <dbReference type="EMBL" id="KAG5178681.1"/>
    </source>
</evidence>
<evidence type="ECO:0000256" key="5">
    <source>
        <dbReference type="ARBA" id="ARBA00022917"/>
    </source>
</evidence>
<dbReference type="GO" id="GO:0033290">
    <property type="term" value="C:eukaryotic 48S preinitiation complex"/>
    <property type="evidence" value="ECO:0007669"/>
    <property type="project" value="UniProtKB-UniRule"/>
</dbReference>
<dbReference type="SUPFAM" id="SSF54928">
    <property type="entry name" value="RNA-binding domain, RBD"/>
    <property type="match status" value="1"/>
</dbReference>
<dbReference type="HAMAP" id="MF_03001">
    <property type="entry name" value="eIF3b"/>
    <property type="match status" value="1"/>
</dbReference>
<dbReference type="InterPro" id="IPR012677">
    <property type="entry name" value="Nucleotide-bd_a/b_plait_sf"/>
</dbReference>
<dbReference type="GO" id="GO:0003743">
    <property type="term" value="F:translation initiation factor activity"/>
    <property type="evidence" value="ECO:0007669"/>
    <property type="project" value="UniProtKB-UniRule"/>
</dbReference>
<dbReference type="Proteomes" id="UP000664859">
    <property type="component" value="Unassembled WGS sequence"/>
</dbReference>
<dbReference type="SUPFAM" id="SSF82171">
    <property type="entry name" value="DPP6 N-terminal domain-like"/>
    <property type="match status" value="1"/>
</dbReference>
<dbReference type="PIRSF" id="PIRSF036424">
    <property type="entry name" value="eIF3b"/>
    <property type="match status" value="1"/>
</dbReference>
<comment type="subcellular location">
    <subcellularLocation>
        <location evidence="1 6 7">Cytoplasm</location>
    </subcellularLocation>
</comment>
<keyword evidence="3 6" id="KW-0396">Initiation factor</keyword>
<organism evidence="10 11">
    <name type="scientific">Tribonema minus</name>
    <dbReference type="NCBI Taxonomy" id="303371"/>
    <lineage>
        <taxon>Eukaryota</taxon>
        <taxon>Sar</taxon>
        <taxon>Stramenopiles</taxon>
        <taxon>Ochrophyta</taxon>
        <taxon>PX clade</taxon>
        <taxon>Xanthophyceae</taxon>
        <taxon>Tribonematales</taxon>
        <taxon>Tribonemataceae</taxon>
        <taxon>Tribonema</taxon>
    </lineage>
</organism>
<dbReference type="InterPro" id="IPR015943">
    <property type="entry name" value="WD40/YVTN_repeat-like_dom_sf"/>
</dbReference>
<gene>
    <name evidence="10" type="ORF">JKP88DRAFT_269134</name>
</gene>
<comment type="caution">
    <text evidence="10">The sequence shown here is derived from an EMBL/GenBank/DDBJ whole genome shotgun (WGS) entry which is preliminary data.</text>
</comment>
<dbReference type="PANTHER" id="PTHR14068:SF0">
    <property type="entry name" value="EUKARYOTIC TRANSLATION INITIATION FACTOR 3 SUBUNIT B"/>
    <property type="match status" value="1"/>
</dbReference>
<dbReference type="CDD" id="cd12278">
    <property type="entry name" value="RRM_eIF3B"/>
    <property type="match status" value="1"/>
</dbReference>
<sequence>MSEEREYEEEYEGGEEEEYYQNGDDEGGDPLADWMSEEDPDDDGLGDFQRPQLRMDFSTAVVVDNIPRVPAEKLVKLRGVVTKLFNQCGTIQENGICIPTDAAGESLGFMFINFTTAEEARSAVAVINNYQLDKRHQFHVFPYERLDQLASVPDEYAPPPPMEYRPRPDLGSWLADENHRDQFVIRYSMPGVGGTPAHETIVNWCERFAPPTQCYGGEREKAQGKAWVELYVTWSPQGTYLASLHIPGIALWGGEQFEKQGRFAHSNVKVIEFSPCENYLLTCNFDTTERAMIVWEVRSGAVLRTFPARAFEGGPPSLFKWSPDGRFIARKGRDCVSIYALPSMALLDKKSLKATGIADFEWSPSTSSCALAYWAPEQDNTPARVSVVEIPSRKDLRQKNLFNVSECRLHWQNEGTYLCVKVLRHSKTKKTMYNNFELFRVADPQVPVEMLELRSNVIAFAWEPTGDRFAIVHGTELPRVNITFYTMKGGASGNELAEVVTLEDKPVNHLYWSPQGQFIVMAAMGENTGGTNGYLNFYDVESKTILRESEHFRLSYLEWDPSGRYICTAVNQPIDGSHWKAQMDNGYRLWSFQGEQFYELTKDNFYQVLWRPRPVSLLSSEEKKKVVRNLKKYERRFERADKIASRRKARAAMAGKVRQKQAFRAHVAARRERLLARHHELVELRDGYDSHDEANFFVETRTREVIMSVKTDIV</sequence>
<keyword evidence="11" id="KW-1185">Reference proteome</keyword>
<keyword evidence="5 6" id="KW-0648">Protein biosynthesis</keyword>
<feature type="region of interest" description="Disordered" evidence="8">
    <location>
        <begin position="1"/>
        <end position="44"/>
    </location>
</feature>
<dbReference type="GO" id="GO:0031369">
    <property type="term" value="F:translation initiation factor binding"/>
    <property type="evidence" value="ECO:0007669"/>
    <property type="project" value="InterPro"/>
</dbReference>
<dbReference type="PROSITE" id="PS50102">
    <property type="entry name" value="RRM"/>
    <property type="match status" value="1"/>
</dbReference>
<evidence type="ECO:0000313" key="11">
    <source>
        <dbReference type="Proteomes" id="UP000664859"/>
    </source>
</evidence>
<dbReference type="GO" id="GO:0003723">
    <property type="term" value="F:RNA binding"/>
    <property type="evidence" value="ECO:0007669"/>
    <property type="project" value="UniProtKB-UniRule"/>
</dbReference>
<feature type="compositionally biased region" description="Acidic residues" evidence="8">
    <location>
        <begin position="35"/>
        <end position="44"/>
    </location>
</feature>
<dbReference type="Gene3D" id="2.130.10.10">
    <property type="entry name" value="YVTN repeat-like/Quinoprotein amine dehydrogenase"/>
    <property type="match status" value="2"/>
</dbReference>
<feature type="domain" description="RRM" evidence="9">
    <location>
        <begin position="59"/>
        <end position="145"/>
    </location>
</feature>
<dbReference type="Pfam" id="PF00076">
    <property type="entry name" value="RRM_1"/>
    <property type="match status" value="1"/>
</dbReference>
<dbReference type="Gene3D" id="3.30.70.330">
    <property type="match status" value="1"/>
</dbReference>